<dbReference type="Gene3D" id="3.40.1130.10">
    <property type="entry name" value="Glycerol-3-phosphate (1)-acyltransferase"/>
    <property type="match status" value="1"/>
</dbReference>
<dbReference type="InterPro" id="IPR002123">
    <property type="entry name" value="Plipid/glycerol_acylTrfase"/>
</dbReference>
<protein>
    <submittedName>
        <fullName evidence="2">Phospholipid/glycerol acyltransferase</fullName>
    </submittedName>
</protein>
<feature type="domain" description="Phospholipid/glycerol acyltransferase" evidence="1">
    <location>
        <begin position="75"/>
        <end position="227"/>
    </location>
</feature>
<name>A0A3P3XRL4_9SPIR</name>
<dbReference type="SUPFAM" id="SSF69593">
    <property type="entry name" value="Glycerol-3-phosphate (1)-acyltransferase"/>
    <property type="match status" value="1"/>
</dbReference>
<dbReference type="GO" id="GO:0016746">
    <property type="term" value="F:acyltransferase activity"/>
    <property type="evidence" value="ECO:0007669"/>
    <property type="project" value="UniProtKB-KW"/>
</dbReference>
<sequence length="299" mass="33589">METIKSRYAPFITELIAHVPREAQVSELNVYQEGIASILPYIDTIIHDYLDDCSTIEGLENLGALHDDAQKGESALILMEHYSNFDLPVFHYLLRKLGAAGDAAGESIASNIVAIAGIKLNEENPAVYAFARAYTRIVIYPSRSMQIIREKFNDPKELYQEIKRSISINHAAMKALSAAKTSGKMILVFPAGTRYRPWDPSSKRGVREIASYIKSFSKFCLVSVNGNILRLNPSGGMEEDILQKDRVIYKVSPVHDSKEFLASVKYDLHFGDDKKQAIVDTVMDLLDAMHKETENRCRD</sequence>
<gene>
    <name evidence="2" type="ORF">SPIRO4BDMA_50457</name>
</gene>
<dbReference type="SMART" id="SM00563">
    <property type="entry name" value="PlsC"/>
    <property type="match status" value="1"/>
</dbReference>
<evidence type="ECO:0000313" key="2">
    <source>
        <dbReference type="EMBL" id="SLM18942.1"/>
    </source>
</evidence>
<organism evidence="2">
    <name type="scientific">uncultured spirochete</name>
    <dbReference type="NCBI Taxonomy" id="156406"/>
    <lineage>
        <taxon>Bacteria</taxon>
        <taxon>Pseudomonadati</taxon>
        <taxon>Spirochaetota</taxon>
        <taxon>Spirochaetia</taxon>
        <taxon>Spirochaetales</taxon>
        <taxon>environmental samples</taxon>
    </lineage>
</organism>
<dbReference type="AlphaFoldDB" id="A0A3P3XRL4"/>
<proteinExistence type="predicted"/>
<dbReference type="EMBL" id="FWDO01000005">
    <property type="protein sequence ID" value="SLM18942.1"/>
    <property type="molecule type" value="Genomic_DNA"/>
</dbReference>
<keyword evidence="2" id="KW-0012">Acyltransferase</keyword>
<reference evidence="2" key="1">
    <citation type="submission" date="2017-02" db="EMBL/GenBank/DDBJ databases">
        <authorList>
            <person name="Regsiter A."/>
            <person name="William W."/>
        </authorList>
    </citation>
    <scope>NUCLEOTIDE SEQUENCE</scope>
    <source>
        <strain evidence="2">BdmA 4</strain>
    </source>
</reference>
<accession>A0A3P3XRL4</accession>
<evidence type="ECO:0000259" key="1">
    <source>
        <dbReference type="SMART" id="SM00563"/>
    </source>
</evidence>
<keyword evidence="2" id="KW-0808">Transferase</keyword>